<keyword evidence="5 12" id="KW-0808">Transferase</keyword>
<dbReference type="SUPFAM" id="SSF54919">
    <property type="entry name" value="Nucleoside diphosphate kinase, NDK"/>
    <property type="match status" value="1"/>
</dbReference>
<evidence type="ECO:0000256" key="11">
    <source>
        <dbReference type="ARBA" id="ARBA00023080"/>
    </source>
</evidence>
<reference evidence="16 17" key="1">
    <citation type="journal article" date="2016" name="Nat. Commun.">
        <title>Thousands of microbial genomes shed light on interconnected biogeochemical processes in an aquifer system.</title>
        <authorList>
            <person name="Anantharaman K."/>
            <person name="Brown C.T."/>
            <person name="Hug L.A."/>
            <person name="Sharon I."/>
            <person name="Castelle C.J."/>
            <person name="Probst A.J."/>
            <person name="Thomas B.C."/>
            <person name="Singh A."/>
            <person name="Wilkins M.J."/>
            <person name="Karaoz U."/>
            <person name="Brodie E.L."/>
            <person name="Williams K.H."/>
            <person name="Hubbard S.S."/>
            <person name="Banfield J.F."/>
        </authorList>
    </citation>
    <scope>NUCLEOTIDE SEQUENCE [LARGE SCALE GENOMIC DNA]</scope>
</reference>
<dbReference type="GO" id="GO:0006183">
    <property type="term" value="P:GTP biosynthetic process"/>
    <property type="evidence" value="ECO:0007669"/>
    <property type="project" value="UniProtKB-UniRule"/>
</dbReference>
<keyword evidence="10 12" id="KW-0460">Magnesium</keyword>
<feature type="binding site" evidence="12 13">
    <location>
        <position position="103"/>
    </location>
    <ligand>
        <name>ATP</name>
        <dbReference type="ChEBI" id="CHEBI:30616"/>
    </ligand>
</feature>
<comment type="catalytic activity">
    <reaction evidence="12">
        <text>a 2'-deoxyribonucleoside 5'-diphosphate + ATP = a 2'-deoxyribonucleoside 5'-triphosphate + ADP</text>
        <dbReference type="Rhea" id="RHEA:44640"/>
        <dbReference type="ChEBI" id="CHEBI:30616"/>
        <dbReference type="ChEBI" id="CHEBI:61560"/>
        <dbReference type="ChEBI" id="CHEBI:73316"/>
        <dbReference type="ChEBI" id="CHEBI:456216"/>
        <dbReference type="EC" id="2.7.4.6"/>
    </reaction>
</comment>
<evidence type="ECO:0000256" key="1">
    <source>
        <dbReference type="ARBA" id="ARBA00001946"/>
    </source>
</evidence>
<evidence type="ECO:0000256" key="9">
    <source>
        <dbReference type="ARBA" id="ARBA00022840"/>
    </source>
</evidence>
<dbReference type="HAMAP" id="MF_00451">
    <property type="entry name" value="NDP_kinase"/>
    <property type="match status" value="1"/>
</dbReference>
<dbReference type="PANTHER" id="PTHR11349">
    <property type="entry name" value="NUCLEOSIDE DIPHOSPHATE KINASE"/>
    <property type="match status" value="1"/>
</dbReference>
<comment type="subunit">
    <text evidence="12">Homotetramer.</text>
</comment>
<comment type="similarity">
    <text evidence="2 12 13 14">Belongs to the NDK family.</text>
</comment>
<dbReference type="EC" id="2.7.4.6" evidence="3 12"/>
<keyword evidence="11 12" id="KW-0546">Nucleotide metabolism</keyword>
<keyword evidence="9 12" id="KW-0067">ATP-binding</keyword>
<evidence type="ECO:0000256" key="2">
    <source>
        <dbReference type="ARBA" id="ARBA00008142"/>
    </source>
</evidence>
<keyword evidence="8 12" id="KW-0418">Kinase</keyword>
<dbReference type="GO" id="GO:0006241">
    <property type="term" value="P:CTP biosynthetic process"/>
    <property type="evidence" value="ECO:0007669"/>
    <property type="project" value="UniProtKB-UniRule"/>
</dbReference>
<keyword evidence="12" id="KW-0597">Phosphoprotein</keyword>
<dbReference type="FunFam" id="3.30.70.141:FF:000003">
    <property type="entry name" value="Nucleoside diphosphate kinase"/>
    <property type="match status" value="1"/>
</dbReference>
<dbReference type="InterPro" id="IPR034907">
    <property type="entry name" value="NDK-like_dom"/>
</dbReference>
<protein>
    <recommendedName>
        <fullName evidence="4 12">Nucleoside diphosphate kinase</fullName>
        <shortName evidence="12">NDK</shortName>
        <shortName evidence="12">NDP kinase</shortName>
        <ecNumber evidence="3 12">2.7.4.6</ecNumber>
    </recommendedName>
    <alternativeName>
        <fullName evidence="12">Nucleoside-2-P kinase</fullName>
    </alternativeName>
</protein>
<keyword evidence="7 12" id="KW-0547">Nucleotide-binding</keyword>
<comment type="function">
    <text evidence="12">Major role in the synthesis of nucleoside triphosphates other than ATP. The ATP gamma phosphate is transferred to the NDP beta phosphate via a ping-pong mechanism, using a phosphorylated active-site intermediate.</text>
</comment>
<dbReference type="EMBL" id="MEYS01000002">
    <property type="protein sequence ID" value="OGD34225.1"/>
    <property type="molecule type" value="Genomic_DNA"/>
</dbReference>
<comment type="cofactor">
    <cofactor evidence="1 12">
        <name>Mg(2+)</name>
        <dbReference type="ChEBI" id="CHEBI:18420"/>
    </cofactor>
</comment>
<feature type="active site" description="Pros-phosphohistidine intermediate" evidence="12 13">
    <location>
        <position position="116"/>
    </location>
</feature>
<accession>A0A1F5BUC1</accession>
<evidence type="ECO:0000256" key="7">
    <source>
        <dbReference type="ARBA" id="ARBA00022741"/>
    </source>
</evidence>
<keyword evidence="6 12" id="KW-0479">Metal-binding</keyword>
<dbReference type="GO" id="GO:0046872">
    <property type="term" value="F:metal ion binding"/>
    <property type="evidence" value="ECO:0007669"/>
    <property type="project" value="UniProtKB-KW"/>
</dbReference>
<evidence type="ECO:0000256" key="10">
    <source>
        <dbReference type="ARBA" id="ARBA00022842"/>
    </source>
</evidence>
<evidence type="ECO:0000256" key="14">
    <source>
        <dbReference type="RuleBase" id="RU004011"/>
    </source>
</evidence>
<evidence type="ECO:0000256" key="6">
    <source>
        <dbReference type="ARBA" id="ARBA00022723"/>
    </source>
</evidence>
<sequence>MFERTLVILKPDALQRNLLGDIIARFEKKGLKIVAMKMMALDDVILTEHYIHHKDKPFFTKLKDFMKQSPCVVLCLEGLESVKVVRDLCGPTLGRVAPPGTIRGDFSMSIQANIIHSSDSLETAKQEVKRFFKSDELYEYKKMDTDIVYIEEERK</sequence>
<dbReference type="PRINTS" id="PR01243">
    <property type="entry name" value="NUCDPKINASE"/>
</dbReference>
<dbReference type="GO" id="GO:0004550">
    <property type="term" value="F:nucleoside diphosphate kinase activity"/>
    <property type="evidence" value="ECO:0007669"/>
    <property type="project" value="UniProtKB-UniRule"/>
</dbReference>
<dbReference type="AlphaFoldDB" id="A0A1F5BUC1"/>
<feature type="binding site" evidence="12 13">
    <location>
        <position position="86"/>
    </location>
    <ligand>
        <name>ATP</name>
        <dbReference type="ChEBI" id="CHEBI:30616"/>
    </ligand>
</feature>
<name>A0A1F5BUC1_9BACT</name>
<evidence type="ECO:0000259" key="15">
    <source>
        <dbReference type="SMART" id="SM00562"/>
    </source>
</evidence>
<evidence type="ECO:0000256" key="3">
    <source>
        <dbReference type="ARBA" id="ARBA00012966"/>
    </source>
</evidence>
<organism evidence="16 17">
    <name type="scientific">Candidatus Azambacteria bacterium RIFCSPLOWO2_01_FULL_46_25</name>
    <dbReference type="NCBI Taxonomy" id="1797298"/>
    <lineage>
        <taxon>Bacteria</taxon>
        <taxon>Candidatus Azamiibacteriota</taxon>
    </lineage>
</organism>
<evidence type="ECO:0000256" key="4">
    <source>
        <dbReference type="ARBA" id="ARBA00017632"/>
    </source>
</evidence>
<comment type="subcellular location">
    <subcellularLocation>
        <location evidence="12">Cytoplasm</location>
    </subcellularLocation>
</comment>
<evidence type="ECO:0000256" key="5">
    <source>
        <dbReference type="ARBA" id="ARBA00022679"/>
    </source>
</evidence>
<dbReference type="GO" id="GO:0005524">
    <property type="term" value="F:ATP binding"/>
    <property type="evidence" value="ECO:0007669"/>
    <property type="project" value="UniProtKB-UniRule"/>
</dbReference>
<proteinExistence type="inferred from homology"/>
<dbReference type="GO" id="GO:0005737">
    <property type="term" value="C:cytoplasm"/>
    <property type="evidence" value="ECO:0007669"/>
    <property type="project" value="UniProtKB-SubCell"/>
</dbReference>
<evidence type="ECO:0000313" key="17">
    <source>
        <dbReference type="Proteomes" id="UP000176650"/>
    </source>
</evidence>
<dbReference type="InterPro" id="IPR036850">
    <property type="entry name" value="NDK-like_dom_sf"/>
</dbReference>
<keyword evidence="12" id="KW-0963">Cytoplasm</keyword>
<dbReference type="Pfam" id="PF00334">
    <property type="entry name" value="NDK"/>
    <property type="match status" value="1"/>
</dbReference>
<evidence type="ECO:0000256" key="13">
    <source>
        <dbReference type="PROSITE-ProRule" id="PRU00706"/>
    </source>
</evidence>
<feature type="binding site" evidence="12 13">
    <location>
        <position position="92"/>
    </location>
    <ligand>
        <name>ATP</name>
        <dbReference type="ChEBI" id="CHEBI:30616"/>
    </ligand>
</feature>
<evidence type="ECO:0000256" key="8">
    <source>
        <dbReference type="ARBA" id="ARBA00022777"/>
    </source>
</evidence>
<dbReference type="CDD" id="cd04413">
    <property type="entry name" value="NDPk_I"/>
    <property type="match status" value="1"/>
</dbReference>
<dbReference type="GO" id="GO:0006228">
    <property type="term" value="P:UTP biosynthetic process"/>
    <property type="evidence" value="ECO:0007669"/>
    <property type="project" value="UniProtKB-UniRule"/>
</dbReference>
<feature type="binding site" evidence="12 13">
    <location>
        <position position="10"/>
    </location>
    <ligand>
        <name>ATP</name>
        <dbReference type="ChEBI" id="CHEBI:30616"/>
    </ligand>
</feature>
<evidence type="ECO:0000256" key="12">
    <source>
        <dbReference type="HAMAP-Rule" id="MF_00451"/>
    </source>
</evidence>
<dbReference type="NCBIfam" id="NF001908">
    <property type="entry name" value="PRK00668.1"/>
    <property type="match status" value="1"/>
</dbReference>
<feature type="binding site" evidence="12 13">
    <location>
        <position position="113"/>
    </location>
    <ligand>
        <name>ATP</name>
        <dbReference type="ChEBI" id="CHEBI:30616"/>
    </ligand>
</feature>
<dbReference type="SMART" id="SM00562">
    <property type="entry name" value="NDK"/>
    <property type="match status" value="1"/>
</dbReference>
<dbReference type="STRING" id="1797298.A2988_01610"/>
<dbReference type="PROSITE" id="PS51374">
    <property type="entry name" value="NDPK_LIKE"/>
    <property type="match status" value="1"/>
</dbReference>
<comment type="caution">
    <text evidence="16">The sequence shown here is derived from an EMBL/GenBank/DDBJ whole genome shotgun (WGS) entry which is preliminary data.</text>
</comment>
<dbReference type="InterPro" id="IPR001564">
    <property type="entry name" value="Nucleoside_diP_kinase"/>
</dbReference>
<feature type="domain" description="Nucleoside diphosphate kinase-like" evidence="15">
    <location>
        <begin position="2"/>
        <end position="139"/>
    </location>
</feature>
<dbReference type="Proteomes" id="UP000176650">
    <property type="component" value="Unassembled WGS sequence"/>
</dbReference>
<evidence type="ECO:0000313" key="16">
    <source>
        <dbReference type="EMBL" id="OGD34225.1"/>
    </source>
</evidence>
<dbReference type="Gene3D" id="3.30.70.141">
    <property type="entry name" value="Nucleoside diphosphate kinase-like domain"/>
    <property type="match status" value="1"/>
</dbReference>
<gene>
    <name evidence="12" type="primary">ndk</name>
    <name evidence="16" type="ORF">A2988_01610</name>
</gene>
<feature type="binding site" evidence="12 13">
    <location>
        <position position="58"/>
    </location>
    <ligand>
        <name>ATP</name>
        <dbReference type="ChEBI" id="CHEBI:30616"/>
    </ligand>
</feature>
<comment type="catalytic activity">
    <reaction evidence="12">
        <text>a ribonucleoside 5'-diphosphate + ATP = a ribonucleoside 5'-triphosphate + ADP</text>
        <dbReference type="Rhea" id="RHEA:18113"/>
        <dbReference type="ChEBI" id="CHEBI:30616"/>
        <dbReference type="ChEBI" id="CHEBI:57930"/>
        <dbReference type="ChEBI" id="CHEBI:61557"/>
        <dbReference type="ChEBI" id="CHEBI:456216"/>
        <dbReference type="EC" id="2.7.4.6"/>
    </reaction>
</comment>